<dbReference type="EMBL" id="LAZR01048586">
    <property type="protein sequence ID" value="KKK91584.1"/>
    <property type="molecule type" value="Genomic_DNA"/>
</dbReference>
<evidence type="ECO:0000313" key="1">
    <source>
        <dbReference type="EMBL" id="KKK91584.1"/>
    </source>
</evidence>
<comment type="caution">
    <text evidence="1">The sequence shown here is derived from an EMBL/GenBank/DDBJ whole genome shotgun (WGS) entry which is preliminary data.</text>
</comment>
<sequence length="136" mass="15910">LALFVNRAVRIGEFGGLKRKRSEKALLFLLESLVNIDRMEIRDNRLRPLYKAGVRYVREPRGQENWQDIVTLYQQRTGDCEDLACARTAGLRENGKWADPFLRWRLDEDTGMYIYHVLVKRASGKIEDPSRILGMR</sequence>
<evidence type="ECO:0008006" key="2">
    <source>
        <dbReference type="Google" id="ProtNLM"/>
    </source>
</evidence>
<gene>
    <name evidence="1" type="ORF">LCGC14_2711470</name>
</gene>
<organism evidence="1">
    <name type="scientific">marine sediment metagenome</name>
    <dbReference type="NCBI Taxonomy" id="412755"/>
    <lineage>
        <taxon>unclassified sequences</taxon>
        <taxon>metagenomes</taxon>
        <taxon>ecological metagenomes</taxon>
    </lineage>
</organism>
<accession>A0A0F9BLS3</accession>
<protein>
    <recommendedName>
        <fullName evidence="2">Transglutaminase-like domain-containing protein</fullName>
    </recommendedName>
</protein>
<dbReference type="AlphaFoldDB" id="A0A0F9BLS3"/>
<reference evidence="1" key="1">
    <citation type="journal article" date="2015" name="Nature">
        <title>Complex archaea that bridge the gap between prokaryotes and eukaryotes.</title>
        <authorList>
            <person name="Spang A."/>
            <person name="Saw J.H."/>
            <person name="Jorgensen S.L."/>
            <person name="Zaremba-Niedzwiedzka K."/>
            <person name="Martijn J."/>
            <person name="Lind A.E."/>
            <person name="van Eijk R."/>
            <person name="Schleper C."/>
            <person name="Guy L."/>
            <person name="Ettema T.J."/>
        </authorList>
    </citation>
    <scope>NUCLEOTIDE SEQUENCE</scope>
</reference>
<proteinExistence type="predicted"/>
<feature type="non-terminal residue" evidence="1">
    <location>
        <position position="1"/>
    </location>
</feature>
<name>A0A0F9BLS3_9ZZZZ</name>